<comment type="caution">
    <text evidence="1">The sequence shown here is derived from an EMBL/GenBank/DDBJ whole genome shotgun (WGS) entry which is preliminary data.</text>
</comment>
<dbReference type="HOGENOM" id="CLU_3108057_0_0_1"/>
<dbReference type="AlphaFoldDB" id="L8WHV8"/>
<sequence>MRMISPDQGIITAQESAVLGATRRAAIPTFISPCQFQATRLDRYRLYFHVE</sequence>
<proteinExistence type="predicted"/>
<dbReference type="EMBL" id="AFRT01003752">
    <property type="protein sequence ID" value="ELU36292.1"/>
    <property type="molecule type" value="Genomic_DNA"/>
</dbReference>
<evidence type="ECO:0000313" key="2">
    <source>
        <dbReference type="Proteomes" id="UP000011668"/>
    </source>
</evidence>
<evidence type="ECO:0000313" key="1">
    <source>
        <dbReference type="EMBL" id="ELU36292.1"/>
    </source>
</evidence>
<gene>
    <name evidence="1" type="ORF">AG1IA_09678</name>
</gene>
<accession>L8WHV8</accession>
<dbReference type="Proteomes" id="UP000011668">
    <property type="component" value="Unassembled WGS sequence"/>
</dbReference>
<name>L8WHV8_THACA</name>
<protein>
    <submittedName>
        <fullName evidence="1">Uncharacterized protein</fullName>
    </submittedName>
</protein>
<organism evidence="1 2">
    <name type="scientific">Thanatephorus cucumeris (strain AG1-IA)</name>
    <name type="common">Rice sheath blight fungus</name>
    <name type="synonym">Rhizoctonia solani</name>
    <dbReference type="NCBI Taxonomy" id="983506"/>
    <lineage>
        <taxon>Eukaryota</taxon>
        <taxon>Fungi</taxon>
        <taxon>Dikarya</taxon>
        <taxon>Basidiomycota</taxon>
        <taxon>Agaricomycotina</taxon>
        <taxon>Agaricomycetes</taxon>
        <taxon>Cantharellales</taxon>
        <taxon>Ceratobasidiaceae</taxon>
        <taxon>Rhizoctonia</taxon>
        <taxon>Rhizoctonia solani AG-1</taxon>
    </lineage>
</organism>
<reference evidence="1 2" key="1">
    <citation type="journal article" date="2013" name="Nat. Commun.">
        <title>The evolution and pathogenic mechanisms of the rice sheath blight pathogen.</title>
        <authorList>
            <person name="Zheng A."/>
            <person name="Lin R."/>
            <person name="Xu L."/>
            <person name="Qin P."/>
            <person name="Tang C."/>
            <person name="Ai P."/>
            <person name="Zhang D."/>
            <person name="Liu Y."/>
            <person name="Sun Z."/>
            <person name="Feng H."/>
            <person name="Wang Y."/>
            <person name="Chen Y."/>
            <person name="Liang X."/>
            <person name="Fu R."/>
            <person name="Li Q."/>
            <person name="Zhang J."/>
            <person name="Yu X."/>
            <person name="Xie Z."/>
            <person name="Ding L."/>
            <person name="Guan P."/>
            <person name="Tang J."/>
            <person name="Liang Y."/>
            <person name="Wang S."/>
            <person name="Deng Q."/>
            <person name="Li S."/>
            <person name="Zhu J."/>
            <person name="Wang L."/>
            <person name="Liu H."/>
            <person name="Li P."/>
        </authorList>
    </citation>
    <scope>NUCLEOTIDE SEQUENCE [LARGE SCALE GENOMIC DNA]</scope>
    <source>
        <strain evidence="2">AG-1 IA</strain>
    </source>
</reference>
<keyword evidence="2" id="KW-1185">Reference proteome</keyword>